<dbReference type="Gene3D" id="3.40.50.970">
    <property type="match status" value="1"/>
</dbReference>
<dbReference type="Gene3D" id="3.40.920.10">
    <property type="entry name" value="Pyruvate-ferredoxin oxidoreductase, PFOR, domain III"/>
    <property type="match status" value="1"/>
</dbReference>
<dbReference type="InterPro" id="IPR022367">
    <property type="entry name" value="2-oxoacid/accept_OxRdtase_asu"/>
</dbReference>
<dbReference type="InterPro" id="IPR002869">
    <property type="entry name" value="Pyrv_flavodox_OxRed_cen"/>
</dbReference>
<dbReference type="PANTHER" id="PTHR32154">
    <property type="entry name" value="PYRUVATE-FLAVODOXIN OXIDOREDUCTASE-RELATED"/>
    <property type="match status" value="1"/>
</dbReference>
<dbReference type="GO" id="GO:0047553">
    <property type="term" value="F:2-oxoglutarate synthase activity"/>
    <property type="evidence" value="ECO:0007669"/>
    <property type="project" value="UniProtKB-EC"/>
</dbReference>
<dbReference type="InterPro" id="IPR002880">
    <property type="entry name" value="Pyrv_Fd/Flavodoxin_OxRdtase_N"/>
</dbReference>
<dbReference type="FunFam" id="3.40.50.970:FF:000022">
    <property type="entry name" value="2-oxoglutarate ferredoxin oxidoreductase alpha subunit"/>
    <property type="match status" value="1"/>
</dbReference>
<evidence type="ECO:0000256" key="3">
    <source>
        <dbReference type="ARBA" id="ARBA00064882"/>
    </source>
</evidence>
<comment type="subunit">
    <text evidence="3">Heterotetramer of the KorA, KorB, KorC and KorD subunits.</text>
</comment>
<evidence type="ECO:0000256" key="4">
    <source>
        <dbReference type="ARBA" id="ARBA00066947"/>
    </source>
</evidence>
<sequence length="600" mass="66003">MEKQETMERICNDFTINIATANGTGSQSANLIVLNSMFQMGVPVSGKNLFPSNISGLPTWFIIRASDRGYQAPGDKAHIQVLMNKDTWQKDLDGLEPGTVVIYNEDVKLPVDRDDCLSFGMPMTKMARGINPKLARLMCNMYYVGALAHLLGIDDATVSDALGRQFKGKEKAIELNTRAIGEGRAYAEENWEGGIPYCVEARDKDPDSFLVEGNEAVALGSIFGGVNMLSWYPITPSSSLAESVIEWLPELREGGDGGATCAVIQAEDELAAAGMVIGAGWAGGRGMTCTSGPGISLMSEFIGLAYFAEVPGVIWDINRVGPSTGLPTRTQQGDLSMLYEASHGDTQHIVIIPGTVDECFEYGWRIFDYAERFQTLVFGFSDLDLGMNNWSTAGFQYPDSPMDRGKVLRTQDELDAVANYGRYRDVDGDGIPYRTLPGSGLDPVLYRGTGHDEDGVYSEDPDVYYATVSRLRRKIDGARDLLPAPVIREEEEQQIGVIYYGSMENSITEIDDMLESTGLSVSTCRVRALPYHSEVEGFIERHDKVIVLEINRDGQLYGILRKELPVELLPRLHSVAYTDGIPPRARVYADKILETLEVTV</sequence>
<gene>
    <name evidence="10" type="primary">korA</name>
</gene>
<evidence type="ECO:0000256" key="6">
    <source>
        <dbReference type="ARBA" id="ARBA00076968"/>
    </source>
</evidence>
<keyword evidence="10" id="KW-0670">Pyruvate</keyword>
<dbReference type="EMBL" id="KF900371">
    <property type="protein sequence ID" value="AIE92608.1"/>
    <property type="molecule type" value="Genomic_DNA"/>
</dbReference>
<evidence type="ECO:0000256" key="5">
    <source>
        <dbReference type="ARBA" id="ARBA00071398"/>
    </source>
</evidence>
<organism evidence="10">
    <name type="scientific">uncultured marine group II/III euryarchaeote AD1000_25_A05</name>
    <dbReference type="NCBI Taxonomy" id="1457743"/>
    <lineage>
        <taxon>Archaea</taxon>
        <taxon>Methanobacteriati</taxon>
        <taxon>Methanobacteriota</taxon>
        <taxon>environmental samples</taxon>
    </lineage>
</organism>
<dbReference type="EC" id="1.2.7.3" evidence="4"/>
<comment type="catalytic activity">
    <reaction evidence="2">
        <text>2 oxidized [2Fe-2S]-[ferredoxin] + 2-oxoglutarate + CoA = succinyl-CoA + 2 reduced [2Fe-2S]-[ferredoxin] + CO2 + H(+)</text>
        <dbReference type="Rhea" id="RHEA:17297"/>
        <dbReference type="Rhea" id="RHEA-COMP:10000"/>
        <dbReference type="Rhea" id="RHEA-COMP:10001"/>
        <dbReference type="ChEBI" id="CHEBI:15378"/>
        <dbReference type="ChEBI" id="CHEBI:16526"/>
        <dbReference type="ChEBI" id="CHEBI:16810"/>
        <dbReference type="ChEBI" id="CHEBI:33737"/>
        <dbReference type="ChEBI" id="CHEBI:33738"/>
        <dbReference type="ChEBI" id="CHEBI:57287"/>
        <dbReference type="ChEBI" id="CHEBI:57292"/>
        <dbReference type="EC" id="1.2.7.3"/>
    </reaction>
</comment>
<evidence type="ECO:0000259" key="8">
    <source>
        <dbReference type="Pfam" id="PF01558"/>
    </source>
</evidence>
<dbReference type="GO" id="GO:0006082">
    <property type="term" value="P:organic acid metabolic process"/>
    <property type="evidence" value="ECO:0007669"/>
    <property type="project" value="UniProtKB-ARBA"/>
</dbReference>
<keyword evidence="1 10" id="KW-0560">Oxidoreductase</keyword>
<name>A0A075FMX6_9EURY</name>
<evidence type="ECO:0000313" key="10">
    <source>
        <dbReference type="EMBL" id="AIE92608.1"/>
    </source>
</evidence>
<evidence type="ECO:0000256" key="7">
    <source>
        <dbReference type="ARBA" id="ARBA00079587"/>
    </source>
</evidence>
<dbReference type="AlphaFoldDB" id="A0A075FMX6"/>
<proteinExistence type="predicted"/>
<dbReference type="SUPFAM" id="SSF53323">
    <property type="entry name" value="Pyruvate-ferredoxin oxidoreductase, PFOR, domain III"/>
    <property type="match status" value="1"/>
</dbReference>
<dbReference type="PANTHER" id="PTHR32154:SF29">
    <property type="entry name" value="BLR6743 PROTEIN"/>
    <property type="match status" value="1"/>
</dbReference>
<dbReference type="SUPFAM" id="SSF52922">
    <property type="entry name" value="TK C-terminal domain-like"/>
    <property type="match status" value="1"/>
</dbReference>
<dbReference type="InterPro" id="IPR019752">
    <property type="entry name" value="Pyrv/ketoisovalerate_OxRed_cat"/>
</dbReference>
<accession>A0A075FMX6</accession>
<dbReference type="GO" id="GO:0006979">
    <property type="term" value="P:response to oxidative stress"/>
    <property type="evidence" value="ECO:0007669"/>
    <property type="project" value="TreeGrafter"/>
</dbReference>
<evidence type="ECO:0000256" key="2">
    <source>
        <dbReference type="ARBA" id="ARBA00052359"/>
    </source>
</evidence>
<feature type="domain" description="Pyruvate/ketoisovalerate oxidoreductase catalytic" evidence="8">
    <location>
        <begin position="23"/>
        <end position="184"/>
    </location>
</feature>
<dbReference type="Gene3D" id="3.40.50.920">
    <property type="match status" value="1"/>
</dbReference>
<evidence type="ECO:0000259" key="9">
    <source>
        <dbReference type="Pfam" id="PF01855"/>
    </source>
</evidence>
<dbReference type="NCBIfam" id="TIGR03710">
    <property type="entry name" value="OAFO_sf"/>
    <property type="match status" value="1"/>
</dbReference>
<dbReference type="SUPFAM" id="SSF52518">
    <property type="entry name" value="Thiamin diphosphate-binding fold (THDP-binding)"/>
    <property type="match status" value="1"/>
</dbReference>
<reference evidence="10" key="1">
    <citation type="journal article" date="2014" name="Genome Biol. Evol.">
        <title>Pangenome evidence for extensive interdomain horizontal transfer affecting lineage core and shell genes in uncultured planktonic thaumarchaeota and euryarchaeota.</title>
        <authorList>
            <person name="Deschamps P."/>
            <person name="Zivanovic Y."/>
            <person name="Moreira D."/>
            <person name="Rodriguez-Valera F."/>
            <person name="Lopez-Garcia P."/>
        </authorList>
    </citation>
    <scope>NUCLEOTIDE SEQUENCE</scope>
</reference>
<dbReference type="InterPro" id="IPR050722">
    <property type="entry name" value="Pyruvate:ferred/Flavod_OxRd"/>
</dbReference>
<evidence type="ECO:0000256" key="1">
    <source>
        <dbReference type="ARBA" id="ARBA00023002"/>
    </source>
</evidence>
<feature type="domain" description="Pyruvate flavodoxin/ferredoxin oxidoreductase pyrimidine binding" evidence="9">
    <location>
        <begin position="222"/>
        <end position="382"/>
    </location>
</feature>
<dbReference type="CDD" id="cd07034">
    <property type="entry name" value="TPP_PYR_PFOR_IOR-alpha_like"/>
    <property type="match status" value="1"/>
</dbReference>
<protein>
    <recommendedName>
        <fullName evidence="5">2-oxoglutarate synthase subunit KorA</fullName>
        <ecNumber evidence="4">1.2.7.3</ecNumber>
    </recommendedName>
    <alternativeName>
        <fullName evidence="7">2-ketoglutarate oxidoreductase alpha chain</fullName>
    </alternativeName>
    <alternativeName>
        <fullName evidence="6">2-oxoglutarate-ferredoxin oxidoreductase subunit alpha</fullName>
    </alternativeName>
</protein>
<dbReference type="InterPro" id="IPR009014">
    <property type="entry name" value="Transketo_C/PFOR_II"/>
</dbReference>
<dbReference type="GO" id="GO:0044272">
    <property type="term" value="P:sulfur compound biosynthetic process"/>
    <property type="evidence" value="ECO:0007669"/>
    <property type="project" value="UniProtKB-ARBA"/>
</dbReference>
<dbReference type="InterPro" id="IPR029061">
    <property type="entry name" value="THDP-binding"/>
</dbReference>
<dbReference type="Pfam" id="PF01855">
    <property type="entry name" value="POR_N"/>
    <property type="match status" value="1"/>
</dbReference>
<dbReference type="Pfam" id="PF01558">
    <property type="entry name" value="POR"/>
    <property type="match status" value="1"/>
</dbReference>